<dbReference type="InterPro" id="IPR024705">
    <property type="entry name" value="Ssp411"/>
</dbReference>
<dbReference type="PATRIC" id="fig|70996.4.peg.1165"/>
<accession>A0A0N8GT60</accession>
<gene>
    <name evidence="2" type="ORF">SE18_03365</name>
</gene>
<dbReference type="Gene3D" id="3.40.30.10">
    <property type="entry name" value="Glutaredoxin"/>
    <property type="match status" value="1"/>
</dbReference>
<dbReference type="InterPro" id="IPR004879">
    <property type="entry name" value="Ssp411-like_TRX"/>
</dbReference>
<dbReference type="RefSeq" id="WP_054533006.1">
    <property type="nucleotide sequence ID" value="NZ_LGKP01000007.1"/>
</dbReference>
<dbReference type="SUPFAM" id="SSF48208">
    <property type="entry name" value="Six-hairpin glycosidases"/>
    <property type="match status" value="1"/>
</dbReference>
<dbReference type="CDD" id="cd02955">
    <property type="entry name" value="SSP411"/>
    <property type="match status" value="1"/>
</dbReference>
<dbReference type="OrthoDB" id="9762614at2"/>
<dbReference type="AlphaFoldDB" id="A0A0N8GT60"/>
<dbReference type="GO" id="GO:0005975">
    <property type="term" value="P:carbohydrate metabolic process"/>
    <property type="evidence" value="ECO:0007669"/>
    <property type="project" value="InterPro"/>
</dbReference>
<name>A0A0N8GT60_9CHLR</name>
<dbReference type="Pfam" id="PF03190">
    <property type="entry name" value="Thioredox_DsbH"/>
    <property type="match status" value="1"/>
</dbReference>
<evidence type="ECO:0000259" key="1">
    <source>
        <dbReference type="Pfam" id="PF03190"/>
    </source>
</evidence>
<evidence type="ECO:0000313" key="3">
    <source>
        <dbReference type="Proteomes" id="UP000050277"/>
    </source>
</evidence>
<proteinExistence type="predicted"/>
<dbReference type="EMBL" id="LGKP01000007">
    <property type="protein sequence ID" value="KPL91194.1"/>
    <property type="molecule type" value="Genomic_DNA"/>
</dbReference>
<comment type="caution">
    <text evidence="2">The sequence shown here is derived from an EMBL/GenBank/DDBJ whole genome shotgun (WGS) entry which is preliminary data.</text>
</comment>
<dbReference type="Gene3D" id="1.50.10.10">
    <property type="match status" value="1"/>
</dbReference>
<dbReference type="STRING" id="70996.SE18_03365"/>
<evidence type="ECO:0000313" key="2">
    <source>
        <dbReference type="EMBL" id="KPL91194.1"/>
    </source>
</evidence>
<dbReference type="InterPro" id="IPR036249">
    <property type="entry name" value="Thioredoxin-like_sf"/>
</dbReference>
<dbReference type="InterPro" id="IPR012341">
    <property type="entry name" value="6hp_glycosidase-like_sf"/>
</dbReference>
<feature type="domain" description="Spermatogenesis-associated protein 20-like TRX" evidence="1">
    <location>
        <begin position="3"/>
        <end position="164"/>
    </location>
</feature>
<dbReference type="SUPFAM" id="SSF52833">
    <property type="entry name" value="Thioredoxin-like"/>
    <property type="match status" value="1"/>
</dbReference>
<dbReference type="PANTHER" id="PTHR42899:SF1">
    <property type="entry name" value="SPERMATOGENESIS-ASSOCIATED PROTEIN 20"/>
    <property type="match status" value="1"/>
</dbReference>
<protein>
    <submittedName>
        <fullName evidence="2">Thioredoxin</fullName>
    </submittedName>
</protein>
<dbReference type="PANTHER" id="PTHR42899">
    <property type="entry name" value="SPERMATOGENESIS-ASSOCIATED PROTEIN 20"/>
    <property type="match status" value="1"/>
</dbReference>
<organism evidence="2 3">
    <name type="scientific">Herpetosiphon geysericola</name>
    <dbReference type="NCBI Taxonomy" id="70996"/>
    <lineage>
        <taxon>Bacteria</taxon>
        <taxon>Bacillati</taxon>
        <taxon>Chloroflexota</taxon>
        <taxon>Chloroflexia</taxon>
        <taxon>Herpetosiphonales</taxon>
        <taxon>Herpetosiphonaceae</taxon>
        <taxon>Herpetosiphon</taxon>
    </lineage>
</organism>
<dbReference type="Proteomes" id="UP000050277">
    <property type="component" value="Unassembled WGS sequence"/>
</dbReference>
<dbReference type="PIRSF" id="PIRSF006402">
    <property type="entry name" value="UCP006402_thioredoxin"/>
    <property type="match status" value="1"/>
</dbReference>
<reference evidence="2 3" key="1">
    <citation type="submission" date="2015-07" db="EMBL/GenBank/DDBJ databases">
        <title>Whole genome sequence of Herpetosiphon geysericola DSM 7119.</title>
        <authorList>
            <person name="Hemp J."/>
            <person name="Ward L.M."/>
            <person name="Pace L.A."/>
            <person name="Fischer W.W."/>
        </authorList>
    </citation>
    <scope>NUCLEOTIDE SEQUENCE [LARGE SCALE GENOMIC DNA]</scope>
    <source>
        <strain evidence="2 3">DSM 7119</strain>
    </source>
</reference>
<sequence length="681" mass="76951">MANRLIHETSPYLLQHAENPVDWYAWGEEALQRAKQDDKPILLSVGYSACHWCHVMAHESFEDPATAAVMNELFVNIKVDREERPDIDSLYMAAVQAMTRHGGWPMTVFLTPEGAPFYGGTYFPPEPRHNMPSFQQVLHGVAEAYRDRREEVFHSAEQMREHLQDILSFDLEKVKLSKSQLNVAAQRQMSQFDSRFGGYGGAPKFPQALIFGMVLRTWLRSEDQDALNQVTQTLQAMANGGMYDQLGGGFARYSVDAQWLVPHFEKMLYDNALLTQLYLETYQATHEPFYRRIAEESIGYILGEMTSPDGGFYAAEDADSEGEEGKFYVWSLAEIQQLLSPEDAALAQLYWNIQPEGNFEGHSILYVAQEPSVVAKELSISEEDLAQRIAAIRATLLAQRNTRIRPGRDEKILASWNGMMLRSLAFAANVLDNEEYRAAAIRNAEFITSKLYKDGQLYRSYKDDQAKFKGYLEDYACVADGMIALYEATFDLRWLQVAIELAESMTERFWDEEQRSFFDTASDHEQLITRPRDLYDNATPAGNSVAVDVLLRLATLLDRYEYRQYAGTVLSNLSGALIQLPGAFGRLLAAADFALAEPREVALIGDPADPQFKALLQATYRNYQPNKVVAACKPDDHAAQSLIPLLAERPLLNQQATAYVCVRRACKLPTNDPNELIKQLG</sequence>
<keyword evidence="3" id="KW-1185">Reference proteome</keyword>
<dbReference type="InterPro" id="IPR008928">
    <property type="entry name" value="6-hairpin_glycosidase_sf"/>
</dbReference>